<dbReference type="Pfam" id="PF05035">
    <property type="entry name" value="DGOK"/>
    <property type="match status" value="1"/>
</dbReference>
<name>A0A432LU43_9GAMM</name>
<keyword evidence="1" id="KW-0418">Kinase</keyword>
<evidence type="ECO:0000313" key="2">
    <source>
        <dbReference type="Proteomes" id="UP000267077"/>
    </source>
</evidence>
<organism evidence="1 2">
    <name type="scientific">Dyella dinghuensis</name>
    <dbReference type="NCBI Taxonomy" id="1920169"/>
    <lineage>
        <taxon>Bacteria</taxon>
        <taxon>Pseudomonadati</taxon>
        <taxon>Pseudomonadota</taxon>
        <taxon>Gammaproteobacteria</taxon>
        <taxon>Lysobacterales</taxon>
        <taxon>Rhodanobacteraceae</taxon>
        <taxon>Dyella</taxon>
    </lineage>
</organism>
<dbReference type="Gene3D" id="3.30.420.310">
    <property type="entry name" value="2-keto-3-deoxy-galactonokinase, C-terminal domain"/>
    <property type="match status" value="1"/>
</dbReference>
<keyword evidence="1" id="KW-0808">Transferase</keyword>
<dbReference type="RefSeq" id="WP_126673805.1">
    <property type="nucleotide sequence ID" value="NZ_RYZR01000005.1"/>
</dbReference>
<dbReference type="OrthoDB" id="256574at2"/>
<dbReference type="CDD" id="cd24012">
    <property type="entry name" value="ASKHA_NBD_KDGal-kinase"/>
    <property type="match status" value="1"/>
</dbReference>
<sequence length="319" mass="34201">MNVAVQLIGLDWGTSSLRAYLYDVDGNVVSTRQHAWGIRQLPEGSFSAALRAITTGWPPCIILAAGMVGSRQGWQEVPYVEVPADINVIAKGVMRNNACARHDMWIAPGLLQDSPANVMRGEETQIIGALSQQSEHRANVRFVLPGTHSKWVTVSDGRIAAFDTIMTGEIYALLMKHSILGAGMSVEDPQPVPNDAFLRGLHSARESGAAGAFSRLFSSRALMLNNQLDADDVPEFLSGLLIGEEFRIALVRDGGDSSVPLCLIGDLSLCNRYAVAATYFGYASPAIIGDAAAQGLWQLASAAGLHSHAKTYDFFGIDA</sequence>
<dbReference type="GO" id="GO:0034194">
    <property type="term" value="P:D-galactonate catabolic process"/>
    <property type="evidence" value="ECO:0007669"/>
    <property type="project" value="InterPro"/>
</dbReference>
<dbReference type="Proteomes" id="UP000267077">
    <property type="component" value="Unassembled WGS sequence"/>
</dbReference>
<dbReference type="SUPFAM" id="SSF53067">
    <property type="entry name" value="Actin-like ATPase domain"/>
    <property type="match status" value="1"/>
</dbReference>
<reference evidence="1 2" key="1">
    <citation type="submission" date="2018-12" db="EMBL/GenBank/DDBJ databases">
        <title>Dyella dinghuensis sp. nov. DHOA06 and Dyella choica sp. nov. 4M-K27, isolated from forest soil.</title>
        <authorList>
            <person name="Qiu L.-H."/>
            <person name="Gao Z.-H."/>
        </authorList>
    </citation>
    <scope>NUCLEOTIDE SEQUENCE [LARGE SCALE GENOMIC DNA]</scope>
    <source>
        <strain evidence="1 2">DHOA06</strain>
    </source>
</reference>
<comment type="caution">
    <text evidence="1">The sequence shown here is derived from an EMBL/GenBank/DDBJ whole genome shotgun (WGS) entry which is preliminary data.</text>
</comment>
<dbReference type="InterPro" id="IPR042258">
    <property type="entry name" value="DGOK_N"/>
</dbReference>
<dbReference type="Gene3D" id="3.30.420.300">
    <property type="entry name" value="2-keto-3-deoxy-galactonokinase, substrate binding domain"/>
    <property type="match status" value="1"/>
</dbReference>
<dbReference type="InterPro" id="IPR043129">
    <property type="entry name" value="ATPase_NBD"/>
</dbReference>
<dbReference type="EMBL" id="RYZR01000005">
    <property type="protein sequence ID" value="RUL64525.1"/>
    <property type="molecule type" value="Genomic_DNA"/>
</dbReference>
<accession>A0A432LU43</accession>
<keyword evidence="2" id="KW-1185">Reference proteome</keyword>
<evidence type="ECO:0000313" key="1">
    <source>
        <dbReference type="EMBL" id="RUL64525.1"/>
    </source>
</evidence>
<dbReference type="GO" id="GO:0008671">
    <property type="term" value="F:2-dehydro-3-deoxygalactonokinase activity"/>
    <property type="evidence" value="ECO:0007669"/>
    <property type="project" value="InterPro"/>
</dbReference>
<dbReference type="AlphaFoldDB" id="A0A432LU43"/>
<dbReference type="InterPro" id="IPR007729">
    <property type="entry name" value="DGOK"/>
</dbReference>
<gene>
    <name evidence="1" type="ORF">EKH79_10885</name>
</gene>
<proteinExistence type="predicted"/>
<dbReference type="InterPro" id="IPR042257">
    <property type="entry name" value="DGOK_C"/>
</dbReference>
<protein>
    <submittedName>
        <fullName evidence="1">2-dehydro-3-deoxygalactonokinase</fullName>
    </submittedName>
</protein>